<dbReference type="PROSITE" id="PS50171">
    <property type="entry name" value="ZF_MATRIN"/>
    <property type="match status" value="1"/>
</dbReference>
<evidence type="ECO:0000256" key="3">
    <source>
        <dbReference type="ARBA" id="ARBA00022771"/>
    </source>
</evidence>
<dbReference type="Gene3D" id="3.30.160.60">
    <property type="entry name" value="Classic Zinc Finger"/>
    <property type="match status" value="4"/>
</dbReference>
<name>A0A814HIF4_9BILA</name>
<dbReference type="PROSITE" id="PS00028">
    <property type="entry name" value="ZINC_FINGER_C2H2_1"/>
    <property type="match status" value="3"/>
</dbReference>
<keyword evidence="8" id="KW-1185">Reference proteome</keyword>
<dbReference type="PANTHER" id="PTHR45762">
    <property type="entry name" value="ZINC FINGER RNA-BINDING PROTEIN"/>
    <property type="match status" value="1"/>
</dbReference>
<keyword evidence="4" id="KW-0862">Zinc</keyword>
<reference evidence="7" key="1">
    <citation type="submission" date="2021-02" db="EMBL/GenBank/DDBJ databases">
        <authorList>
            <person name="Nowell W R."/>
        </authorList>
    </citation>
    <scope>NUCLEOTIDE SEQUENCE</scope>
    <source>
        <strain evidence="7">Ploen Becks lab</strain>
    </source>
</reference>
<dbReference type="InterPro" id="IPR003604">
    <property type="entry name" value="Matrin/U1-like-C_Znf_C2H2"/>
</dbReference>
<feature type="domain" description="Matrin-type" evidence="6">
    <location>
        <begin position="191"/>
        <end position="221"/>
    </location>
</feature>
<evidence type="ECO:0000313" key="7">
    <source>
        <dbReference type="EMBL" id="CAF1010616.1"/>
    </source>
</evidence>
<comment type="caution">
    <text evidence="7">The sequence shown here is derived from an EMBL/GenBank/DDBJ whole genome shotgun (WGS) entry which is preliminary data.</text>
</comment>
<proteinExistence type="predicted"/>
<dbReference type="Pfam" id="PF12874">
    <property type="entry name" value="zf-met"/>
    <property type="match status" value="4"/>
</dbReference>
<evidence type="ECO:0000256" key="4">
    <source>
        <dbReference type="ARBA" id="ARBA00022833"/>
    </source>
</evidence>
<dbReference type="Proteomes" id="UP000663879">
    <property type="component" value="Unassembled WGS sequence"/>
</dbReference>
<organism evidence="7 8">
    <name type="scientific">Brachionus calyciflorus</name>
    <dbReference type="NCBI Taxonomy" id="104777"/>
    <lineage>
        <taxon>Eukaryota</taxon>
        <taxon>Metazoa</taxon>
        <taxon>Spiralia</taxon>
        <taxon>Gnathifera</taxon>
        <taxon>Rotifera</taxon>
        <taxon>Eurotatoria</taxon>
        <taxon>Monogononta</taxon>
        <taxon>Pseudotrocha</taxon>
        <taxon>Ploima</taxon>
        <taxon>Brachionidae</taxon>
        <taxon>Brachionus</taxon>
    </lineage>
</organism>
<dbReference type="OrthoDB" id="434647at2759"/>
<evidence type="ECO:0000256" key="5">
    <source>
        <dbReference type="ARBA" id="ARBA00023242"/>
    </source>
</evidence>
<keyword evidence="2" id="KW-0479">Metal-binding</keyword>
<dbReference type="GO" id="GO:0008270">
    <property type="term" value="F:zinc ion binding"/>
    <property type="evidence" value="ECO:0007669"/>
    <property type="project" value="UniProtKB-KW"/>
</dbReference>
<keyword evidence="3" id="KW-0863">Zinc-finger</keyword>
<sequence length="398" mass="45691">MTIPHVNCDVCNIILNSKSTYDQHILGSKHKKKAQTLGLTLTQPAQTVPIQQQKNELPTQELIGPSKQLSQYNCDICNLNLQSKDQLDSHLSGKKHSKKLNQPQKTTNNDNSNFNCELCSITLCTKDQLDSHLSGKKHLKKLTSLSKIAQISLGEKKLKQDESKFENMNIAWDKYKISDLLRAQTENKYEFYCELCNKYVQRKLQLVDHLKSKKHHRKIHEKRYRDKGLIPPAPKQQTKTNVGKYTKKINFVPANSGGYNTISNYQMQPNYNTNKRKLEQNNAIMNNSKKQAVGGVGGINTNYYGYGYDYMNNNKSNSDVGNFYWKTPVSVNDVRQDNSIGFNQQYLSQQFQQQQSDNVQNDSFKNFVYNVVSNQISSLQYATAMAGQNYQQQNNKKF</sequence>
<evidence type="ECO:0000256" key="2">
    <source>
        <dbReference type="ARBA" id="ARBA00022723"/>
    </source>
</evidence>
<accession>A0A814HIF4</accession>
<gene>
    <name evidence="7" type="ORF">OXX778_LOCUS16871</name>
</gene>
<dbReference type="SMART" id="SM00355">
    <property type="entry name" value="ZnF_C2H2"/>
    <property type="match status" value="4"/>
</dbReference>
<dbReference type="AlphaFoldDB" id="A0A814HIF4"/>
<evidence type="ECO:0000313" key="8">
    <source>
        <dbReference type="Proteomes" id="UP000663879"/>
    </source>
</evidence>
<dbReference type="EMBL" id="CAJNOC010004128">
    <property type="protein sequence ID" value="CAF1010616.1"/>
    <property type="molecule type" value="Genomic_DNA"/>
</dbReference>
<comment type="subcellular location">
    <subcellularLocation>
        <location evidence="1">Nucleus</location>
    </subcellularLocation>
</comment>
<dbReference type="InterPro" id="IPR000690">
    <property type="entry name" value="Matrin/U1-C_Znf_C2H2"/>
</dbReference>
<dbReference type="PANTHER" id="PTHR45762:SF3">
    <property type="entry name" value="ZINC-FINGER PROTEIN AT 72D, ISOFORM B"/>
    <property type="match status" value="1"/>
</dbReference>
<dbReference type="GO" id="GO:0005634">
    <property type="term" value="C:nucleus"/>
    <property type="evidence" value="ECO:0007669"/>
    <property type="project" value="UniProtKB-SubCell"/>
</dbReference>
<evidence type="ECO:0000259" key="6">
    <source>
        <dbReference type="PROSITE" id="PS50171"/>
    </source>
</evidence>
<dbReference type="GO" id="GO:0003676">
    <property type="term" value="F:nucleic acid binding"/>
    <property type="evidence" value="ECO:0007669"/>
    <property type="project" value="InterPro"/>
</dbReference>
<dbReference type="SMART" id="SM00451">
    <property type="entry name" value="ZnF_U1"/>
    <property type="match status" value="4"/>
</dbReference>
<dbReference type="InterPro" id="IPR036236">
    <property type="entry name" value="Znf_C2H2_sf"/>
</dbReference>
<dbReference type="InterPro" id="IPR013087">
    <property type="entry name" value="Znf_C2H2_type"/>
</dbReference>
<evidence type="ECO:0000256" key="1">
    <source>
        <dbReference type="ARBA" id="ARBA00004123"/>
    </source>
</evidence>
<protein>
    <recommendedName>
        <fullName evidence="6">Matrin-type domain-containing protein</fullName>
    </recommendedName>
</protein>
<dbReference type="SUPFAM" id="SSF57667">
    <property type="entry name" value="beta-beta-alpha zinc fingers"/>
    <property type="match status" value="4"/>
</dbReference>
<keyword evidence="5" id="KW-0539">Nucleus</keyword>